<dbReference type="RefSeq" id="WP_149789148.1">
    <property type="nucleotide sequence ID" value="NZ_FNIO01000007.1"/>
</dbReference>
<dbReference type="Proteomes" id="UP000324252">
    <property type="component" value="Unassembled WGS sequence"/>
</dbReference>
<proteinExistence type="predicted"/>
<dbReference type="Pfam" id="PF06035">
    <property type="entry name" value="Peptidase_C93"/>
    <property type="match status" value="1"/>
</dbReference>
<keyword evidence="2" id="KW-1185">Reference proteome</keyword>
<evidence type="ECO:0000313" key="2">
    <source>
        <dbReference type="Proteomes" id="UP000324252"/>
    </source>
</evidence>
<reference evidence="1 2" key="1">
    <citation type="submission" date="2016-11" db="EMBL/GenBank/DDBJ databases">
        <authorList>
            <person name="Varghese N."/>
            <person name="Submissions S."/>
        </authorList>
    </citation>
    <scope>NUCLEOTIDE SEQUENCE [LARGE SCALE GENOMIC DNA]</scope>
    <source>
        <strain evidence="1 2">DSM 29620</strain>
    </source>
</reference>
<dbReference type="OrthoDB" id="7206808at2"/>
<gene>
    <name evidence="1" type="ORF">SAMN05444142_1086</name>
</gene>
<dbReference type="PANTHER" id="PTHR39327:SF1">
    <property type="entry name" value="BLR5470 PROTEIN"/>
    <property type="match status" value="1"/>
</dbReference>
<dbReference type="InterPro" id="IPR010319">
    <property type="entry name" value="Transglutaminase-like_Cys_pept"/>
</dbReference>
<organism evidence="1 2">
    <name type="scientific">Lutimaribacter pacificus</name>
    <dbReference type="NCBI Taxonomy" id="391948"/>
    <lineage>
        <taxon>Bacteria</taxon>
        <taxon>Pseudomonadati</taxon>
        <taxon>Pseudomonadota</taxon>
        <taxon>Alphaproteobacteria</taxon>
        <taxon>Rhodobacterales</taxon>
        <taxon>Roseobacteraceae</taxon>
        <taxon>Lutimaribacter</taxon>
    </lineage>
</organism>
<dbReference type="EMBL" id="FQZZ01000008">
    <property type="protein sequence ID" value="SHK69714.1"/>
    <property type="molecule type" value="Genomic_DNA"/>
</dbReference>
<name>A0A1H0L9J3_9RHOB</name>
<dbReference type="PANTHER" id="PTHR39327">
    <property type="match status" value="1"/>
</dbReference>
<sequence length="198" mass="21817">MGQSVRYALGRVRGYIAALCFPLALLVPQAAVADGGFLQARMAMPAPKGAQQICQTYRWACAAQRARTLNSSAELALVLDVNTKVNTTTRAVPDASQHRRAELWSLPTSAGGDCEDFALLKKRELVRLGVDPGRLLLATVLDRRRVPHAVLVYRSHKGDLLLDNLTDKVVNWRSSGYVFLRMQNPDSPDQWVGGFRMG</sequence>
<evidence type="ECO:0000313" key="1">
    <source>
        <dbReference type="EMBL" id="SHK69714.1"/>
    </source>
</evidence>
<protein>
    <submittedName>
        <fullName evidence="1">Predicted transglutaminase-like cysteine proteinase</fullName>
    </submittedName>
</protein>
<dbReference type="AlphaFoldDB" id="A0A1H0L9J3"/>
<dbReference type="Gene3D" id="3.10.620.30">
    <property type="match status" value="1"/>
</dbReference>
<accession>A0A1H0L9J3</accession>